<dbReference type="Pfam" id="PF04542">
    <property type="entry name" value="Sigma70_r2"/>
    <property type="match status" value="1"/>
</dbReference>
<dbReference type="Gene3D" id="1.10.10.10">
    <property type="entry name" value="Winged helix-like DNA-binding domain superfamily/Winged helix DNA-binding domain"/>
    <property type="match status" value="1"/>
</dbReference>
<evidence type="ECO:0000256" key="2">
    <source>
        <dbReference type="ARBA" id="ARBA00023015"/>
    </source>
</evidence>
<evidence type="ECO:0000256" key="4">
    <source>
        <dbReference type="ARBA" id="ARBA00023125"/>
    </source>
</evidence>
<dbReference type="Proteomes" id="UP000271683">
    <property type="component" value="Unassembled WGS sequence"/>
</dbReference>
<evidence type="ECO:0000256" key="5">
    <source>
        <dbReference type="ARBA" id="ARBA00023163"/>
    </source>
</evidence>
<comment type="caution">
    <text evidence="8">The sequence shown here is derived from an EMBL/GenBank/DDBJ whole genome shotgun (WGS) entry which is preliminary data.</text>
</comment>
<dbReference type="AlphaFoldDB" id="A0A3N1GHR0"/>
<evidence type="ECO:0000256" key="3">
    <source>
        <dbReference type="ARBA" id="ARBA00023082"/>
    </source>
</evidence>
<gene>
    <name evidence="8" type="ORF">EDD30_2653</name>
</gene>
<dbReference type="Gene3D" id="1.10.1740.10">
    <property type="match status" value="1"/>
</dbReference>
<dbReference type="SUPFAM" id="SSF88659">
    <property type="entry name" value="Sigma3 and sigma4 domains of RNA polymerase sigma factors"/>
    <property type="match status" value="1"/>
</dbReference>
<evidence type="ECO:0000259" key="6">
    <source>
        <dbReference type="Pfam" id="PF04542"/>
    </source>
</evidence>
<keyword evidence="4" id="KW-0238">DNA-binding</keyword>
<comment type="similarity">
    <text evidence="1">Belongs to the sigma-70 factor family. ECF subfamily.</text>
</comment>
<name>A0A3N1GHR0_9ACTN</name>
<evidence type="ECO:0000313" key="8">
    <source>
        <dbReference type="EMBL" id="ROP29833.1"/>
    </source>
</evidence>
<dbReference type="PANTHER" id="PTHR43133:SF52">
    <property type="entry name" value="ECF RNA POLYMERASE SIGMA FACTOR SIGL"/>
    <property type="match status" value="1"/>
</dbReference>
<dbReference type="InterPro" id="IPR039425">
    <property type="entry name" value="RNA_pol_sigma-70-like"/>
</dbReference>
<dbReference type="SUPFAM" id="SSF88946">
    <property type="entry name" value="Sigma2 domain of RNA polymerase sigma factors"/>
    <property type="match status" value="1"/>
</dbReference>
<accession>A0A3N1GHR0</accession>
<dbReference type="GO" id="GO:0006352">
    <property type="term" value="P:DNA-templated transcription initiation"/>
    <property type="evidence" value="ECO:0007669"/>
    <property type="project" value="InterPro"/>
</dbReference>
<evidence type="ECO:0000313" key="9">
    <source>
        <dbReference type="Proteomes" id="UP000271683"/>
    </source>
</evidence>
<dbReference type="NCBIfam" id="TIGR02937">
    <property type="entry name" value="sigma70-ECF"/>
    <property type="match status" value="1"/>
</dbReference>
<evidence type="ECO:0000256" key="1">
    <source>
        <dbReference type="ARBA" id="ARBA00010641"/>
    </source>
</evidence>
<dbReference type="GO" id="GO:0003677">
    <property type="term" value="F:DNA binding"/>
    <property type="evidence" value="ECO:0007669"/>
    <property type="project" value="UniProtKB-KW"/>
</dbReference>
<sequence>MTTIVDVSTADHRQHLLDVLFAEHAKALLAYTRTLVNDHHLAEDIVQETLIRAWRHAERLHSTEGSVRGWLLTVARNLAIDWLRSAASRHESVGAEDWDLTLPDHAEAVAASVEAVALLRKLSTEHRAVLLHTYLGGRTAQETARLLGVPVGTVKSRRHYALTVLRANRLRPAP</sequence>
<dbReference type="InterPro" id="IPR013325">
    <property type="entry name" value="RNA_pol_sigma_r2"/>
</dbReference>
<protein>
    <submittedName>
        <fullName evidence="8">RNA polymerase sigma-70 factor (ECF subfamily)</fullName>
    </submittedName>
</protein>
<proteinExistence type="inferred from homology"/>
<dbReference type="InterPro" id="IPR007630">
    <property type="entry name" value="RNA_pol_sigma70_r4"/>
</dbReference>
<dbReference type="OrthoDB" id="9811152at2"/>
<feature type="domain" description="RNA polymerase sigma-70 region 2" evidence="6">
    <location>
        <begin position="20"/>
        <end position="87"/>
    </location>
</feature>
<dbReference type="InterPro" id="IPR007627">
    <property type="entry name" value="RNA_pol_sigma70_r2"/>
</dbReference>
<dbReference type="Pfam" id="PF04545">
    <property type="entry name" value="Sigma70_r4"/>
    <property type="match status" value="1"/>
</dbReference>
<dbReference type="InterPro" id="IPR036388">
    <property type="entry name" value="WH-like_DNA-bd_sf"/>
</dbReference>
<feature type="domain" description="RNA polymerase sigma-70 region 4" evidence="7">
    <location>
        <begin position="118"/>
        <end position="167"/>
    </location>
</feature>
<keyword evidence="5" id="KW-0804">Transcription</keyword>
<organism evidence="8 9">
    <name type="scientific">Couchioplanes caeruleus</name>
    <dbReference type="NCBI Taxonomy" id="56438"/>
    <lineage>
        <taxon>Bacteria</taxon>
        <taxon>Bacillati</taxon>
        <taxon>Actinomycetota</taxon>
        <taxon>Actinomycetes</taxon>
        <taxon>Micromonosporales</taxon>
        <taxon>Micromonosporaceae</taxon>
        <taxon>Couchioplanes</taxon>
    </lineage>
</organism>
<evidence type="ECO:0000259" key="7">
    <source>
        <dbReference type="Pfam" id="PF04545"/>
    </source>
</evidence>
<dbReference type="InterPro" id="IPR014284">
    <property type="entry name" value="RNA_pol_sigma-70_dom"/>
</dbReference>
<dbReference type="InterPro" id="IPR013324">
    <property type="entry name" value="RNA_pol_sigma_r3/r4-like"/>
</dbReference>
<keyword evidence="3" id="KW-0731">Sigma factor</keyword>
<dbReference type="PANTHER" id="PTHR43133">
    <property type="entry name" value="RNA POLYMERASE ECF-TYPE SIGMA FACTO"/>
    <property type="match status" value="1"/>
</dbReference>
<reference evidence="8 9" key="1">
    <citation type="submission" date="2018-11" db="EMBL/GenBank/DDBJ databases">
        <title>Sequencing the genomes of 1000 actinobacteria strains.</title>
        <authorList>
            <person name="Klenk H.-P."/>
        </authorList>
    </citation>
    <scope>NUCLEOTIDE SEQUENCE [LARGE SCALE GENOMIC DNA]</scope>
    <source>
        <strain evidence="8 9">DSM 43634</strain>
    </source>
</reference>
<keyword evidence="2" id="KW-0805">Transcription regulation</keyword>
<dbReference type="GO" id="GO:0016987">
    <property type="term" value="F:sigma factor activity"/>
    <property type="evidence" value="ECO:0007669"/>
    <property type="project" value="UniProtKB-KW"/>
</dbReference>
<dbReference type="CDD" id="cd06171">
    <property type="entry name" value="Sigma70_r4"/>
    <property type="match status" value="1"/>
</dbReference>
<dbReference type="EMBL" id="RJKL01000001">
    <property type="protein sequence ID" value="ROP29833.1"/>
    <property type="molecule type" value="Genomic_DNA"/>
</dbReference>